<evidence type="ECO:0000313" key="2">
    <source>
        <dbReference type="Proteomes" id="UP000050863"/>
    </source>
</evidence>
<dbReference type="RefSeq" id="WP_057838054.1">
    <property type="nucleotide sequence ID" value="NZ_LLXZ01000156.1"/>
</dbReference>
<accession>A0A0R3LAG8</accession>
<comment type="caution">
    <text evidence="1">The sequence shown here is derived from an EMBL/GenBank/DDBJ whole genome shotgun (WGS) entry which is preliminary data.</text>
</comment>
<organism evidence="1 2">
    <name type="scientific">Bradyrhizobium jicamae</name>
    <dbReference type="NCBI Taxonomy" id="280332"/>
    <lineage>
        <taxon>Bacteria</taxon>
        <taxon>Pseudomonadati</taxon>
        <taxon>Pseudomonadota</taxon>
        <taxon>Alphaproteobacteria</taxon>
        <taxon>Hyphomicrobiales</taxon>
        <taxon>Nitrobacteraceae</taxon>
        <taxon>Bradyrhizobium</taxon>
    </lineage>
</organism>
<sequence length="79" mass="8627">MAAVLLVRLVRAGPDIAKPVAEIAGLVGKWIADELLFGFFSRISFCKQGSQASCPFWDSWLVRPVSFCDGANGSLRKVR</sequence>
<keyword evidence="2" id="KW-1185">Reference proteome</keyword>
<reference evidence="1 2" key="1">
    <citation type="submission" date="2014-03" db="EMBL/GenBank/DDBJ databases">
        <title>Bradyrhizobium valentinum sp. nov., isolated from effective nodules of Lupinus mariae-josephae, a lupine endemic of basic-lime soils in Eastern Spain.</title>
        <authorList>
            <person name="Duran D."/>
            <person name="Rey L."/>
            <person name="Navarro A."/>
            <person name="Busquets A."/>
            <person name="Imperial J."/>
            <person name="Ruiz-Argueso T."/>
        </authorList>
    </citation>
    <scope>NUCLEOTIDE SEQUENCE [LARGE SCALE GENOMIC DNA]</scope>
    <source>
        <strain evidence="1 2">PAC68</strain>
    </source>
</reference>
<protein>
    <submittedName>
        <fullName evidence="1">Uncharacterized protein</fullName>
    </submittedName>
</protein>
<dbReference type="Proteomes" id="UP000050863">
    <property type="component" value="Unassembled WGS sequence"/>
</dbReference>
<gene>
    <name evidence="1" type="ORF">CQ12_15740</name>
</gene>
<dbReference type="STRING" id="280332.CQ12_15740"/>
<dbReference type="AlphaFoldDB" id="A0A0R3LAG8"/>
<evidence type="ECO:0000313" key="1">
    <source>
        <dbReference type="EMBL" id="KRR02501.1"/>
    </source>
</evidence>
<name>A0A0R3LAG8_9BRAD</name>
<proteinExistence type="predicted"/>
<dbReference type="EMBL" id="LLXZ01000156">
    <property type="protein sequence ID" value="KRR02501.1"/>
    <property type="molecule type" value="Genomic_DNA"/>
</dbReference>
<dbReference type="OrthoDB" id="9846719at2"/>